<sequence length="206" mass="23989">MQVQRIEEIFMAQRIATEYVNASLQLTAEEMSGFVHFFEEQHVKQQVRVLDNGNHEMVLEDDAGREEVRLTFERQQDRYVCVMSCRLVHPKLTNAMRKAVSVFRGDAIVNRIYSNYTMNYTYEQGAVRKIVEHAAGSMRVVFEYKDTVGQLEAQFKITDVEQEIHVLHGAINQLLDLRNQCTDQEQIAAIDDRLRNHTHALFIREA</sequence>
<dbReference type="Proteomes" id="UP000275368">
    <property type="component" value="Chromosome"/>
</dbReference>
<name>A0A3G9IT34_9BACL</name>
<keyword evidence="2" id="KW-1185">Reference proteome</keyword>
<evidence type="ECO:0008006" key="3">
    <source>
        <dbReference type="Google" id="ProtNLM"/>
    </source>
</evidence>
<evidence type="ECO:0000313" key="2">
    <source>
        <dbReference type="Proteomes" id="UP000275368"/>
    </source>
</evidence>
<protein>
    <recommendedName>
        <fullName evidence="3">Non-ribosomal peptide synthetase module</fullName>
    </recommendedName>
</protein>
<dbReference type="EMBL" id="AP019308">
    <property type="protein sequence ID" value="BBH19195.1"/>
    <property type="molecule type" value="Genomic_DNA"/>
</dbReference>
<gene>
    <name evidence="1" type="ORF">Back11_05400</name>
</gene>
<reference evidence="1 2" key="1">
    <citation type="submission" date="2018-11" db="EMBL/GenBank/DDBJ databases">
        <title>Complete genome sequence of Paenibacillus baekrokdamisoli strain KCTC 33723.</title>
        <authorList>
            <person name="Kang S.W."/>
            <person name="Lee K.C."/>
            <person name="Kim K.K."/>
            <person name="Kim J.S."/>
            <person name="Kim D.S."/>
            <person name="Ko S.H."/>
            <person name="Yang S.H."/>
            <person name="Lee J.S."/>
        </authorList>
    </citation>
    <scope>NUCLEOTIDE SEQUENCE [LARGE SCALE GENOMIC DNA]</scope>
    <source>
        <strain evidence="1 2">KCTC 33723</strain>
    </source>
</reference>
<proteinExistence type="predicted"/>
<dbReference type="AlphaFoldDB" id="A0A3G9IT34"/>
<evidence type="ECO:0000313" key="1">
    <source>
        <dbReference type="EMBL" id="BBH19195.1"/>
    </source>
</evidence>
<organism evidence="1 2">
    <name type="scientific">Paenibacillus baekrokdamisoli</name>
    <dbReference type="NCBI Taxonomy" id="1712516"/>
    <lineage>
        <taxon>Bacteria</taxon>
        <taxon>Bacillati</taxon>
        <taxon>Bacillota</taxon>
        <taxon>Bacilli</taxon>
        <taxon>Bacillales</taxon>
        <taxon>Paenibacillaceae</taxon>
        <taxon>Paenibacillus</taxon>
    </lineage>
</organism>
<accession>A0A3G9IT34</accession>
<dbReference type="KEGG" id="pbk:Back11_05400"/>